<accession>A0ACC7NVG1</accession>
<gene>
    <name evidence="1" type="ORF">ACI1P1_03425</name>
</gene>
<protein>
    <submittedName>
        <fullName evidence="1">ABC transporter ATP-binding protein</fullName>
    </submittedName>
</protein>
<keyword evidence="2" id="KW-1185">Reference proteome</keyword>
<sequence>MTQAYNAPFVELERLTKTFGTRKAVEDFTLTIQRGDCIGLIGPNGAGKTTLLKMVSGILQASRGSVSINGKKIEQQRALIGYLPQYPQFHDWMTAEEVLSFYGQLSGGKKTALQARVLEVLGTVGLAESGKRKVGGFSGGMKQRLGIAQAIIHRPEFVILDEPVSALDPIGRREVLDLIGGIKQSATVIFSTHILGDAQEICNRFCIMRMGQKLEDFYYSDWTKSKQTNALFIECRLVNQAWINHVQKMARVYVRDNAVQLEALEPDEAWVRRILSSLLEYNVEFSKIEAGKLSLEDYFIQLVGGKDE</sequence>
<keyword evidence="1" id="KW-0067">ATP-binding</keyword>
<name>A0ACC7NVG1_9BACL</name>
<comment type="caution">
    <text evidence="1">The sequence shown here is derived from an EMBL/GenBank/DDBJ whole genome shotgun (WGS) entry which is preliminary data.</text>
</comment>
<organism evidence="1 2">
    <name type="scientific">Paenibacillus mesotrionivorans</name>
    <dbReference type="NCBI Taxonomy" id="3160968"/>
    <lineage>
        <taxon>Bacteria</taxon>
        <taxon>Bacillati</taxon>
        <taxon>Bacillota</taxon>
        <taxon>Bacilli</taxon>
        <taxon>Bacillales</taxon>
        <taxon>Paenibacillaceae</taxon>
        <taxon>Paenibacillus</taxon>
    </lineage>
</organism>
<reference evidence="1" key="1">
    <citation type="submission" date="2024-12" db="EMBL/GenBank/DDBJ databases">
        <authorList>
            <person name="Wu N."/>
        </authorList>
    </citation>
    <scope>NUCLEOTIDE SEQUENCE</scope>
    <source>
        <strain evidence="1">P15</strain>
    </source>
</reference>
<dbReference type="Proteomes" id="UP001631969">
    <property type="component" value="Unassembled WGS sequence"/>
</dbReference>
<dbReference type="EMBL" id="JBJURJ010000002">
    <property type="protein sequence ID" value="MFM9327344.1"/>
    <property type="molecule type" value="Genomic_DNA"/>
</dbReference>
<evidence type="ECO:0000313" key="1">
    <source>
        <dbReference type="EMBL" id="MFM9327344.1"/>
    </source>
</evidence>
<proteinExistence type="predicted"/>
<keyword evidence="1" id="KW-0547">Nucleotide-binding</keyword>
<evidence type="ECO:0000313" key="2">
    <source>
        <dbReference type="Proteomes" id="UP001631969"/>
    </source>
</evidence>